<proteinExistence type="predicted"/>
<sequence>MTYSNSRAIKRAEICEKSGKVRFAKRRTALRTIKGIQRRGSDRNTPIMTAYECFHCDGWHIGHRKPGRRRRSAS</sequence>
<organism evidence="1">
    <name type="scientific">marine sediment metagenome</name>
    <dbReference type="NCBI Taxonomy" id="412755"/>
    <lineage>
        <taxon>unclassified sequences</taxon>
        <taxon>metagenomes</taxon>
        <taxon>ecological metagenomes</taxon>
    </lineage>
</organism>
<name>A0A0F8YHI0_9ZZZZ</name>
<dbReference type="EMBL" id="LAZR01053391">
    <property type="protein sequence ID" value="KKK80848.1"/>
    <property type="molecule type" value="Genomic_DNA"/>
</dbReference>
<reference evidence="1" key="1">
    <citation type="journal article" date="2015" name="Nature">
        <title>Complex archaea that bridge the gap between prokaryotes and eukaryotes.</title>
        <authorList>
            <person name="Spang A."/>
            <person name="Saw J.H."/>
            <person name="Jorgensen S.L."/>
            <person name="Zaremba-Niedzwiedzka K."/>
            <person name="Martijn J."/>
            <person name="Lind A.E."/>
            <person name="van Eijk R."/>
            <person name="Schleper C."/>
            <person name="Guy L."/>
            <person name="Ettema T.J."/>
        </authorList>
    </citation>
    <scope>NUCLEOTIDE SEQUENCE</scope>
</reference>
<gene>
    <name evidence="1" type="ORF">LCGC14_2819380</name>
</gene>
<accession>A0A0F8YHI0</accession>
<evidence type="ECO:0000313" key="1">
    <source>
        <dbReference type="EMBL" id="KKK80848.1"/>
    </source>
</evidence>
<protein>
    <submittedName>
        <fullName evidence="1">Uncharacterized protein</fullName>
    </submittedName>
</protein>
<dbReference type="AlphaFoldDB" id="A0A0F8YHI0"/>
<comment type="caution">
    <text evidence="1">The sequence shown here is derived from an EMBL/GenBank/DDBJ whole genome shotgun (WGS) entry which is preliminary data.</text>
</comment>